<evidence type="ECO:0000256" key="2">
    <source>
        <dbReference type="SAM" id="Phobius"/>
    </source>
</evidence>
<sequence>MRASLVLASATLAAGSRLECVQSNSRQLAVAASCGDEGSLNYCFSHLPDSTLPEALSPALERCFVSAGCTPTESTVEAFWAIKRCDSPSADLRRARRQPNADGALAAAAAEPLLAARNPLPAAMVTAMDNNLIPRQDDPATTSNASPSPCFTDTETSITTCPTQTTGSESGKKLSCYPTVTTTAKCREGLICQADGQGNPSCMYKHSSLDLGGIIIAVIFASAIVIAVVSICFMCCRERREHRRIERAAEAARIAKEAKTQATVASKRPGVSVTGGVGAGAAVEGQPLMYQGGGGGPSSPGPQQQYFPPQGQMPMQSQGYGGANPFADGHETHPALR</sequence>
<keyword evidence="5" id="KW-1185">Reference proteome</keyword>
<keyword evidence="2" id="KW-1133">Transmembrane helix</keyword>
<feature type="compositionally biased region" description="Low complexity" evidence="1">
    <location>
        <begin position="301"/>
        <end position="318"/>
    </location>
</feature>
<name>A0AAN6RX07_9PEZI</name>
<feature type="transmembrane region" description="Helical" evidence="2">
    <location>
        <begin position="211"/>
        <end position="236"/>
    </location>
</feature>
<feature type="signal peptide" evidence="3">
    <location>
        <begin position="1"/>
        <end position="15"/>
    </location>
</feature>
<protein>
    <submittedName>
        <fullName evidence="4">Uncharacterized protein</fullName>
    </submittedName>
</protein>
<dbReference type="EMBL" id="MU855322">
    <property type="protein sequence ID" value="KAK3906632.1"/>
    <property type="molecule type" value="Genomic_DNA"/>
</dbReference>
<keyword evidence="2" id="KW-0472">Membrane</keyword>
<dbReference type="AlphaFoldDB" id="A0AAN6RX07"/>
<feature type="compositionally biased region" description="Basic and acidic residues" evidence="1">
    <location>
        <begin position="328"/>
        <end position="337"/>
    </location>
</feature>
<reference evidence="4" key="1">
    <citation type="journal article" date="2023" name="Mol. Phylogenet. Evol.">
        <title>Genome-scale phylogeny and comparative genomics of the fungal order Sordariales.</title>
        <authorList>
            <person name="Hensen N."/>
            <person name="Bonometti L."/>
            <person name="Westerberg I."/>
            <person name="Brannstrom I.O."/>
            <person name="Guillou S."/>
            <person name="Cros-Aarteil S."/>
            <person name="Calhoun S."/>
            <person name="Haridas S."/>
            <person name="Kuo A."/>
            <person name="Mondo S."/>
            <person name="Pangilinan J."/>
            <person name="Riley R."/>
            <person name="LaButti K."/>
            <person name="Andreopoulos B."/>
            <person name="Lipzen A."/>
            <person name="Chen C."/>
            <person name="Yan M."/>
            <person name="Daum C."/>
            <person name="Ng V."/>
            <person name="Clum A."/>
            <person name="Steindorff A."/>
            <person name="Ohm R.A."/>
            <person name="Martin F."/>
            <person name="Silar P."/>
            <person name="Natvig D.O."/>
            <person name="Lalanne C."/>
            <person name="Gautier V."/>
            <person name="Ament-Velasquez S.L."/>
            <person name="Kruys A."/>
            <person name="Hutchinson M.I."/>
            <person name="Powell A.J."/>
            <person name="Barry K."/>
            <person name="Miller A.N."/>
            <person name="Grigoriev I.V."/>
            <person name="Debuchy R."/>
            <person name="Gladieux P."/>
            <person name="Hiltunen Thoren M."/>
            <person name="Johannesson H."/>
        </authorList>
    </citation>
    <scope>NUCLEOTIDE SEQUENCE</scope>
    <source>
        <strain evidence="4">CBS 103.79</strain>
    </source>
</reference>
<keyword evidence="3" id="KW-0732">Signal</keyword>
<feature type="chain" id="PRO_5042834088" evidence="3">
    <location>
        <begin position="16"/>
        <end position="337"/>
    </location>
</feature>
<evidence type="ECO:0000256" key="3">
    <source>
        <dbReference type="SAM" id="SignalP"/>
    </source>
</evidence>
<comment type="caution">
    <text evidence="4">The sequence shown here is derived from an EMBL/GenBank/DDBJ whole genome shotgun (WGS) entry which is preliminary data.</text>
</comment>
<evidence type="ECO:0000256" key="1">
    <source>
        <dbReference type="SAM" id="MobiDB-lite"/>
    </source>
</evidence>
<organism evidence="4 5">
    <name type="scientific">Staphylotrichum tortipilum</name>
    <dbReference type="NCBI Taxonomy" id="2831512"/>
    <lineage>
        <taxon>Eukaryota</taxon>
        <taxon>Fungi</taxon>
        <taxon>Dikarya</taxon>
        <taxon>Ascomycota</taxon>
        <taxon>Pezizomycotina</taxon>
        <taxon>Sordariomycetes</taxon>
        <taxon>Sordariomycetidae</taxon>
        <taxon>Sordariales</taxon>
        <taxon>Chaetomiaceae</taxon>
        <taxon>Staphylotrichum</taxon>
    </lineage>
</organism>
<dbReference type="Proteomes" id="UP001303889">
    <property type="component" value="Unassembled WGS sequence"/>
</dbReference>
<feature type="region of interest" description="Disordered" evidence="1">
    <location>
        <begin position="288"/>
        <end position="337"/>
    </location>
</feature>
<accession>A0AAN6RX07</accession>
<evidence type="ECO:0000313" key="4">
    <source>
        <dbReference type="EMBL" id="KAK3906632.1"/>
    </source>
</evidence>
<evidence type="ECO:0000313" key="5">
    <source>
        <dbReference type="Proteomes" id="UP001303889"/>
    </source>
</evidence>
<proteinExistence type="predicted"/>
<reference evidence="4" key="2">
    <citation type="submission" date="2023-05" db="EMBL/GenBank/DDBJ databases">
        <authorList>
            <consortium name="Lawrence Berkeley National Laboratory"/>
            <person name="Steindorff A."/>
            <person name="Hensen N."/>
            <person name="Bonometti L."/>
            <person name="Westerberg I."/>
            <person name="Brannstrom I.O."/>
            <person name="Guillou S."/>
            <person name="Cros-Aarteil S."/>
            <person name="Calhoun S."/>
            <person name="Haridas S."/>
            <person name="Kuo A."/>
            <person name="Mondo S."/>
            <person name="Pangilinan J."/>
            <person name="Riley R."/>
            <person name="Labutti K."/>
            <person name="Andreopoulos B."/>
            <person name="Lipzen A."/>
            <person name="Chen C."/>
            <person name="Yanf M."/>
            <person name="Daum C."/>
            <person name="Ng V."/>
            <person name="Clum A."/>
            <person name="Ohm R."/>
            <person name="Martin F."/>
            <person name="Silar P."/>
            <person name="Natvig D."/>
            <person name="Lalanne C."/>
            <person name="Gautier V."/>
            <person name="Ament-Velasquez S.L."/>
            <person name="Kruys A."/>
            <person name="Hutchinson M.I."/>
            <person name="Powell A.J."/>
            <person name="Barry K."/>
            <person name="Miller A.N."/>
            <person name="Grigoriev I.V."/>
            <person name="Debuchy R."/>
            <person name="Gladieux P."/>
            <person name="Thoren M.H."/>
            <person name="Johannesson H."/>
        </authorList>
    </citation>
    <scope>NUCLEOTIDE SEQUENCE</scope>
    <source>
        <strain evidence="4">CBS 103.79</strain>
    </source>
</reference>
<gene>
    <name evidence="4" type="ORF">C8A05DRAFT_29485</name>
</gene>
<keyword evidence="2" id="KW-0812">Transmembrane</keyword>